<accession>A0A067PN29</accession>
<gene>
    <name evidence="1" type="ORF">JAAARDRAFT_71494</name>
</gene>
<sequence length="104" mass="11914">MSLVVLNFLTSNSRHATISSRSTKCPSSSHLLAFAPNYPSLVSARVTRFPHNPTPDTMRVHPPSWRYLWRLRPIMCRASSSTGMLWKERSWMNYAKRKSATFSA</sequence>
<dbReference type="HOGENOM" id="CLU_2250537_0_0_1"/>
<reference evidence="2" key="1">
    <citation type="journal article" date="2014" name="Proc. Natl. Acad. Sci. U.S.A.">
        <title>Extensive sampling of basidiomycete genomes demonstrates inadequacy of the white-rot/brown-rot paradigm for wood decay fungi.</title>
        <authorList>
            <person name="Riley R."/>
            <person name="Salamov A.A."/>
            <person name="Brown D.W."/>
            <person name="Nagy L.G."/>
            <person name="Floudas D."/>
            <person name="Held B.W."/>
            <person name="Levasseur A."/>
            <person name="Lombard V."/>
            <person name="Morin E."/>
            <person name="Otillar R."/>
            <person name="Lindquist E.A."/>
            <person name="Sun H."/>
            <person name="LaButti K.M."/>
            <person name="Schmutz J."/>
            <person name="Jabbour D."/>
            <person name="Luo H."/>
            <person name="Baker S.E."/>
            <person name="Pisabarro A.G."/>
            <person name="Walton J.D."/>
            <person name="Blanchette R.A."/>
            <person name="Henrissat B."/>
            <person name="Martin F."/>
            <person name="Cullen D."/>
            <person name="Hibbett D.S."/>
            <person name="Grigoriev I.V."/>
        </authorList>
    </citation>
    <scope>NUCLEOTIDE SEQUENCE [LARGE SCALE GENOMIC DNA]</scope>
    <source>
        <strain evidence="2">MUCL 33604</strain>
    </source>
</reference>
<organism evidence="1 2">
    <name type="scientific">Jaapia argillacea MUCL 33604</name>
    <dbReference type="NCBI Taxonomy" id="933084"/>
    <lineage>
        <taxon>Eukaryota</taxon>
        <taxon>Fungi</taxon>
        <taxon>Dikarya</taxon>
        <taxon>Basidiomycota</taxon>
        <taxon>Agaricomycotina</taxon>
        <taxon>Agaricomycetes</taxon>
        <taxon>Agaricomycetidae</taxon>
        <taxon>Jaapiales</taxon>
        <taxon>Jaapiaceae</taxon>
        <taxon>Jaapia</taxon>
    </lineage>
</organism>
<dbReference type="AlphaFoldDB" id="A0A067PN29"/>
<evidence type="ECO:0000313" key="2">
    <source>
        <dbReference type="Proteomes" id="UP000027265"/>
    </source>
</evidence>
<keyword evidence="2" id="KW-1185">Reference proteome</keyword>
<dbReference type="InParanoid" id="A0A067PN29"/>
<proteinExistence type="predicted"/>
<evidence type="ECO:0000313" key="1">
    <source>
        <dbReference type="EMBL" id="KDQ55210.1"/>
    </source>
</evidence>
<name>A0A067PN29_9AGAM</name>
<protein>
    <submittedName>
        <fullName evidence="1">Uncharacterized protein</fullName>
    </submittedName>
</protein>
<dbReference type="EMBL" id="KL197726">
    <property type="protein sequence ID" value="KDQ55210.1"/>
    <property type="molecule type" value="Genomic_DNA"/>
</dbReference>
<dbReference type="Proteomes" id="UP000027265">
    <property type="component" value="Unassembled WGS sequence"/>
</dbReference>